<dbReference type="Pfam" id="PF00400">
    <property type="entry name" value="WD40"/>
    <property type="match status" value="4"/>
</dbReference>
<dbReference type="GO" id="GO:0003723">
    <property type="term" value="F:RNA binding"/>
    <property type="evidence" value="ECO:0007669"/>
    <property type="project" value="TreeGrafter"/>
</dbReference>
<feature type="repeat" description="WD" evidence="7">
    <location>
        <begin position="283"/>
        <end position="315"/>
    </location>
</feature>
<name>A0A0X3PYF5_SCHSO</name>
<dbReference type="EMBL" id="GEEE01006314">
    <property type="protein sequence ID" value="JAP56911.1"/>
    <property type="molecule type" value="Transcribed_RNA"/>
</dbReference>
<proteinExistence type="inferred from homology"/>
<dbReference type="PANTHER" id="PTHR19877:SF13">
    <property type="entry name" value="SERINE-THREONINE KINASE RECEPTOR-ASSOCIATED PROTEIN"/>
    <property type="match status" value="1"/>
</dbReference>
<dbReference type="GO" id="GO:0016301">
    <property type="term" value="F:kinase activity"/>
    <property type="evidence" value="ECO:0007669"/>
    <property type="project" value="UniProtKB-KW"/>
</dbReference>
<dbReference type="SMART" id="SM00320">
    <property type="entry name" value="WD40"/>
    <property type="match status" value="6"/>
</dbReference>
<dbReference type="InterPro" id="IPR036322">
    <property type="entry name" value="WD40_repeat_dom_sf"/>
</dbReference>
<dbReference type="PROSITE" id="PS50294">
    <property type="entry name" value="WD_REPEATS_REGION"/>
    <property type="match status" value="2"/>
</dbReference>
<keyword evidence="1 7" id="KW-0853">WD repeat</keyword>
<dbReference type="InterPro" id="IPR015943">
    <property type="entry name" value="WD40/YVTN_repeat-like_dom_sf"/>
</dbReference>
<feature type="repeat" description="WD" evidence="7">
    <location>
        <begin position="56"/>
        <end position="97"/>
    </location>
</feature>
<evidence type="ECO:0000313" key="8">
    <source>
        <dbReference type="EMBL" id="JAP56911.1"/>
    </source>
</evidence>
<evidence type="ECO:0000256" key="7">
    <source>
        <dbReference type="PROSITE-ProRule" id="PRU00221"/>
    </source>
</evidence>
<evidence type="ECO:0000256" key="6">
    <source>
        <dbReference type="ARBA" id="ARBA00040390"/>
    </source>
</evidence>
<dbReference type="GO" id="GO:0000387">
    <property type="term" value="P:spliceosomal snRNP assembly"/>
    <property type="evidence" value="ECO:0007669"/>
    <property type="project" value="TreeGrafter"/>
</dbReference>
<evidence type="ECO:0000256" key="3">
    <source>
        <dbReference type="ARBA" id="ARBA00022737"/>
    </source>
</evidence>
<accession>A0A0X3PYF5</accession>
<gene>
    <name evidence="8" type="primary">STRAP</name>
    <name evidence="8" type="ORF">TR154303</name>
</gene>
<evidence type="ECO:0000256" key="2">
    <source>
        <dbReference type="ARBA" id="ARBA00022664"/>
    </source>
</evidence>
<dbReference type="PANTHER" id="PTHR19877">
    <property type="entry name" value="EUKARYOTIC TRANSLATION INITIATION FACTOR 3 SUBUNIT I"/>
    <property type="match status" value="1"/>
</dbReference>
<keyword evidence="4" id="KW-0508">mRNA splicing</keyword>
<dbReference type="AlphaFoldDB" id="A0A0X3PYF5"/>
<evidence type="ECO:0000256" key="4">
    <source>
        <dbReference type="ARBA" id="ARBA00023187"/>
    </source>
</evidence>
<evidence type="ECO:0000256" key="5">
    <source>
        <dbReference type="ARBA" id="ARBA00038394"/>
    </source>
</evidence>
<dbReference type="PROSITE" id="PS50082">
    <property type="entry name" value="WD_REPEATS_2"/>
    <property type="match status" value="3"/>
</dbReference>
<feature type="repeat" description="WD" evidence="7">
    <location>
        <begin position="142"/>
        <end position="175"/>
    </location>
</feature>
<keyword evidence="8" id="KW-0418">Kinase</keyword>
<dbReference type="GO" id="GO:0032797">
    <property type="term" value="C:SMN complex"/>
    <property type="evidence" value="ECO:0007669"/>
    <property type="project" value="TreeGrafter"/>
</dbReference>
<protein>
    <recommendedName>
        <fullName evidence="6">Serine-threonine kinase receptor-associated protein</fullName>
    </recommendedName>
</protein>
<keyword evidence="8" id="KW-0675">Receptor</keyword>
<keyword evidence="2" id="KW-0507">mRNA processing</keyword>
<dbReference type="InterPro" id="IPR019775">
    <property type="entry name" value="WD40_repeat_CS"/>
</dbReference>
<dbReference type="Gene3D" id="2.130.10.10">
    <property type="entry name" value="YVTN repeat-like/Quinoprotein amine dehydrogenase"/>
    <property type="match status" value="1"/>
</dbReference>
<reference evidence="8" key="1">
    <citation type="submission" date="2016-01" db="EMBL/GenBank/DDBJ databases">
        <title>Reference transcriptome for the parasite Schistocephalus solidus: insights into the molecular evolution of parasitism.</title>
        <authorList>
            <person name="Hebert F.O."/>
            <person name="Grambauer S."/>
            <person name="Barber I."/>
            <person name="Landry C.R."/>
            <person name="Aubin-Horth N."/>
        </authorList>
    </citation>
    <scope>NUCLEOTIDE SEQUENCE</scope>
</reference>
<evidence type="ECO:0000256" key="1">
    <source>
        <dbReference type="ARBA" id="ARBA00022574"/>
    </source>
</evidence>
<organism evidence="8">
    <name type="scientific">Schistocephalus solidus</name>
    <name type="common">Tapeworm</name>
    <dbReference type="NCBI Taxonomy" id="70667"/>
    <lineage>
        <taxon>Eukaryota</taxon>
        <taxon>Metazoa</taxon>
        <taxon>Spiralia</taxon>
        <taxon>Lophotrochozoa</taxon>
        <taxon>Platyhelminthes</taxon>
        <taxon>Cestoda</taxon>
        <taxon>Eucestoda</taxon>
        <taxon>Diphyllobothriidea</taxon>
        <taxon>Diphyllobothriidae</taxon>
        <taxon>Schistocephalus</taxon>
    </lineage>
</organism>
<dbReference type="SUPFAM" id="SSF50978">
    <property type="entry name" value="WD40 repeat-like"/>
    <property type="match status" value="1"/>
</dbReference>
<sequence length="349" mass="37586">MAAIRQNPISCSGHTRPVVDLKFSGESESGSLLVTASKDGKAMLRTGDTGDWIGTFLGHRGAVWCCTMDHAGQKAATGAADFSAKVWDVNTGDELLSIPQDHIVRAVDLSGSDGGKRLMTANNKQQVHVYDLEAPSSPIITLPGHKKTIRRCLWTDNDNRALTISDEKIINLWDLTPGVNPEARMIWSVPLDDCPMDAATLTLPDGGNSVKAVVALGKNVVVYDFDFRASSSSAAPELVAKFELPCPVYTAHMHHSGDMIVCGGEDNLLYRLDVNTGDILESCRGHFGPVHCVRFSPDGHLFASGSEDGTVRLWQTHVGENYGLWKLVEPTTTEPVVVQSSPPTVPASV</sequence>
<dbReference type="InterPro" id="IPR001680">
    <property type="entry name" value="WD40_rpt"/>
</dbReference>
<keyword evidence="3" id="KW-0677">Repeat</keyword>
<comment type="similarity">
    <text evidence="5">Belongs to the WD repeat STRAP family.</text>
</comment>
<dbReference type="PROSITE" id="PS00678">
    <property type="entry name" value="WD_REPEATS_1"/>
    <property type="match status" value="1"/>
</dbReference>
<keyword evidence="8" id="KW-0808">Transferase</keyword>